<dbReference type="Gene3D" id="3.30.160.60">
    <property type="entry name" value="Classic Zinc Finger"/>
    <property type="match status" value="1"/>
</dbReference>
<evidence type="ECO:0000313" key="4">
    <source>
        <dbReference type="EMBL" id="CDI82235.1"/>
    </source>
</evidence>
<sequence>MAKTLTTSGDRTPIFEALQSGTSAVLPAATRSQIQQLQQYETIQEGRQDQQRLSAVQSKGKSPADTGSEGGLRNSSTENGAIVVGMLVQCGECGKKFINSYYLEKHINKRHRGDPRQSTVALLENPHISTLGTGGFHQAFDSVRTATSAPLTILEQQQQQQITQQQQLLQQQQTLQQQQHLLQQQLSLLSAAALRATEMPKTTSDLPQPAPVAASVGGVLLEEAGGTLGFASGRKNSASPTEDTREQAMADVKSDVQREIQKAVKTLKDTFKDELMELQQQLNNIEPPQHRDTAAVLLEELRDAPSRETKKSRSRRAVNAPPSHTTEQKVCMQ</sequence>
<evidence type="ECO:0000259" key="3">
    <source>
        <dbReference type="PROSITE" id="PS50157"/>
    </source>
</evidence>
<dbReference type="VEuPathDB" id="ToxoDB:EAH_00005390"/>
<keyword evidence="1" id="KW-0863">Zinc-finger</keyword>
<accession>U6GPW3</accession>
<feature type="domain" description="C2H2-type" evidence="3">
    <location>
        <begin position="88"/>
        <end position="116"/>
    </location>
</feature>
<dbReference type="Pfam" id="PF00096">
    <property type="entry name" value="zf-C2H2"/>
    <property type="match status" value="1"/>
</dbReference>
<protein>
    <recommendedName>
        <fullName evidence="3">C2H2-type domain-containing protein</fullName>
    </recommendedName>
</protein>
<dbReference type="EMBL" id="HG672172">
    <property type="protein sequence ID" value="CDI82235.1"/>
    <property type="molecule type" value="Genomic_DNA"/>
</dbReference>
<dbReference type="PROSITE" id="PS00028">
    <property type="entry name" value="ZINC_FINGER_C2H2_1"/>
    <property type="match status" value="1"/>
</dbReference>
<feature type="compositionally biased region" description="Polar residues" evidence="2">
    <location>
        <begin position="51"/>
        <end position="60"/>
    </location>
</feature>
<dbReference type="GO" id="GO:0008270">
    <property type="term" value="F:zinc ion binding"/>
    <property type="evidence" value="ECO:0007669"/>
    <property type="project" value="UniProtKB-KW"/>
</dbReference>
<dbReference type="OMA" id="HINKRHR"/>
<dbReference type="OrthoDB" id="346586at2759"/>
<dbReference type="GeneID" id="25268609"/>
<dbReference type="InterPro" id="IPR013087">
    <property type="entry name" value="Znf_C2H2_type"/>
</dbReference>
<evidence type="ECO:0000256" key="1">
    <source>
        <dbReference type="PROSITE-ProRule" id="PRU00042"/>
    </source>
</evidence>
<keyword evidence="5" id="KW-1185">Reference proteome</keyword>
<keyword evidence="1" id="KW-0479">Metal-binding</keyword>
<dbReference type="AlphaFoldDB" id="U6GPW3"/>
<feature type="compositionally biased region" description="Basic and acidic residues" evidence="2">
    <location>
        <begin position="302"/>
        <end position="311"/>
    </location>
</feature>
<evidence type="ECO:0000313" key="5">
    <source>
        <dbReference type="Proteomes" id="UP000018050"/>
    </source>
</evidence>
<proteinExistence type="predicted"/>
<dbReference type="Proteomes" id="UP000018050">
    <property type="component" value="Unassembled WGS sequence"/>
</dbReference>
<evidence type="ECO:0000256" key="2">
    <source>
        <dbReference type="SAM" id="MobiDB-lite"/>
    </source>
</evidence>
<keyword evidence="1" id="KW-0862">Zinc</keyword>
<name>U6GPW3_EIMAC</name>
<feature type="region of interest" description="Disordered" evidence="2">
    <location>
        <begin position="302"/>
        <end position="333"/>
    </location>
</feature>
<dbReference type="PROSITE" id="PS50157">
    <property type="entry name" value="ZINC_FINGER_C2H2_2"/>
    <property type="match status" value="1"/>
</dbReference>
<feature type="region of interest" description="Disordered" evidence="2">
    <location>
        <begin position="45"/>
        <end position="76"/>
    </location>
</feature>
<organism evidence="4 5">
    <name type="scientific">Eimeria acervulina</name>
    <name type="common">Coccidian parasite</name>
    <dbReference type="NCBI Taxonomy" id="5801"/>
    <lineage>
        <taxon>Eukaryota</taxon>
        <taxon>Sar</taxon>
        <taxon>Alveolata</taxon>
        <taxon>Apicomplexa</taxon>
        <taxon>Conoidasida</taxon>
        <taxon>Coccidia</taxon>
        <taxon>Eucoccidiorida</taxon>
        <taxon>Eimeriorina</taxon>
        <taxon>Eimeriidae</taxon>
        <taxon>Eimeria</taxon>
    </lineage>
</organism>
<reference evidence="4" key="2">
    <citation type="submission" date="2013-10" db="EMBL/GenBank/DDBJ databases">
        <authorList>
            <person name="Aslett M."/>
        </authorList>
    </citation>
    <scope>NUCLEOTIDE SEQUENCE [LARGE SCALE GENOMIC DNA]</scope>
    <source>
        <strain evidence="4">Houghton</strain>
    </source>
</reference>
<gene>
    <name evidence="4" type="ORF">EAH_00005390</name>
</gene>
<dbReference type="RefSeq" id="XP_013248289.1">
    <property type="nucleotide sequence ID" value="XM_013392835.1"/>
</dbReference>
<reference evidence="4" key="1">
    <citation type="submission" date="2013-10" db="EMBL/GenBank/DDBJ databases">
        <title>Genomic analysis of the causative agents of coccidiosis in chickens.</title>
        <authorList>
            <person name="Reid A.J."/>
            <person name="Blake D."/>
            <person name="Billington K."/>
            <person name="Browne H."/>
            <person name="Dunn M."/>
            <person name="Hung S."/>
            <person name="Kawahara F."/>
            <person name="Miranda-Saavedra D."/>
            <person name="Mourier T."/>
            <person name="Nagra H."/>
            <person name="Otto T.D."/>
            <person name="Rawlings N."/>
            <person name="Sanchez A."/>
            <person name="Sanders M."/>
            <person name="Subramaniam C."/>
            <person name="Tay Y."/>
            <person name="Dear P."/>
            <person name="Doerig C."/>
            <person name="Gruber A."/>
            <person name="Parkinson J."/>
            <person name="Shirley M."/>
            <person name="Wan K.L."/>
            <person name="Berriman M."/>
            <person name="Tomley F."/>
            <person name="Pain A."/>
        </authorList>
    </citation>
    <scope>NUCLEOTIDE SEQUENCE [LARGE SCALE GENOMIC DNA]</scope>
    <source>
        <strain evidence="4">Houghton</strain>
    </source>
</reference>